<dbReference type="AlphaFoldDB" id="A0A4C2AHR4"/>
<accession>A0A4C2AHR4</accession>
<dbReference type="Proteomes" id="UP000299102">
    <property type="component" value="Unassembled WGS sequence"/>
</dbReference>
<evidence type="ECO:0000313" key="2">
    <source>
        <dbReference type="Proteomes" id="UP000299102"/>
    </source>
</evidence>
<evidence type="ECO:0000313" key="1">
    <source>
        <dbReference type="EMBL" id="GBP98569.1"/>
    </source>
</evidence>
<feature type="non-terminal residue" evidence="1">
    <location>
        <position position="96"/>
    </location>
</feature>
<dbReference type="EMBL" id="BGZK01003168">
    <property type="protein sequence ID" value="GBP98569.1"/>
    <property type="molecule type" value="Genomic_DNA"/>
</dbReference>
<organism evidence="1 2">
    <name type="scientific">Eumeta variegata</name>
    <name type="common">Bagworm moth</name>
    <name type="synonym">Eumeta japonica</name>
    <dbReference type="NCBI Taxonomy" id="151549"/>
    <lineage>
        <taxon>Eukaryota</taxon>
        <taxon>Metazoa</taxon>
        <taxon>Ecdysozoa</taxon>
        <taxon>Arthropoda</taxon>
        <taxon>Hexapoda</taxon>
        <taxon>Insecta</taxon>
        <taxon>Pterygota</taxon>
        <taxon>Neoptera</taxon>
        <taxon>Endopterygota</taxon>
        <taxon>Lepidoptera</taxon>
        <taxon>Glossata</taxon>
        <taxon>Ditrysia</taxon>
        <taxon>Tineoidea</taxon>
        <taxon>Psychidae</taxon>
        <taxon>Oiketicinae</taxon>
        <taxon>Eumeta</taxon>
    </lineage>
</organism>
<reference evidence="1 2" key="1">
    <citation type="journal article" date="2019" name="Commun. Biol.">
        <title>The bagworm genome reveals a unique fibroin gene that provides high tensile strength.</title>
        <authorList>
            <person name="Kono N."/>
            <person name="Nakamura H."/>
            <person name="Ohtoshi R."/>
            <person name="Tomita M."/>
            <person name="Numata K."/>
            <person name="Arakawa K."/>
        </authorList>
    </citation>
    <scope>NUCLEOTIDE SEQUENCE [LARGE SCALE GENOMIC DNA]</scope>
</reference>
<comment type="caution">
    <text evidence="1">The sequence shown here is derived from an EMBL/GenBank/DDBJ whole genome shotgun (WGS) entry which is preliminary data.</text>
</comment>
<protein>
    <submittedName>
        <fullName evidence="1">Uncharacterized protein</fullName>
    </submittedName>
</protein>
<keyword evidence="2" id="KW-1185">Reference proteome</keyword>
<proteinExistence type="predicted"/>
<name>A0A4C2AHR4_EUMVA</name>
<sequence length="96" mass="11282">MWLFKTANASTTLHNTAHRPLPRRHINTQANFTGQHFHRSLEKVLILFAAVVCVKARFYTLVRESEEQSAPAHIYAQPQLEYDHHHISEDEHVDYY</sequence>
<gene>
    <name evidence="1" type="ORF">EVAR_67375_1</name>
</gene>